<evidence type="ECO:0000313" key="1">
    <source>
        <dbReference type="EMBL" id="GEZ21758.1"/>
    </source>
</evidence>
<name>A0A699I799_TANCI</name>
<protein>
    <submittedName>
        <fullName evidence="1">Uncharacterized protein</fullName>
    </submittedName>
</protein>
<dbReference type="AlphaFoldDB" id="A0A699I799"/>
<dbReference type="EMBL" id="BKCJ010253501">
    <property type="protein sequence ID" value="GEZ21758.1"/>
    <property type="molecule type" value="Genomic_DNA"/>
</dbReference>
<proteinExistence type="predicted"/>
<organism evidence="1">
    <name type="scientific">Tanacetum cinerariifolium</name>
    <name type="common">Dalmatian daisy</name>
    <name type="synonym">Chrysanthemum cinerariifolium</name>
    <dbReference type="NCBI Taxonomy" id="118510"/>
    <lineage>
        <taxon>Eukaryota</taxon>
        <taxon>Viridiplantae</taxon>
        <taxon>Streptophyta</taxon>
        <taxon>Embryophyta</taxon>
        <taxon>Tracheophyta</taxon>
        <taxon>Spermatophyta</taxon>
        <taxon>Magnoliopsida</taxon>
        <taxon>eudicotyledons</taxon>
        <taxon>Gunneridae</taxon>
        <taxon>Pentapetalae</taxon>
        <taxon>asterids</taxon>
        <taxon>campanulids</taxon>
        <taxon>Asterales</taxon>
        <taxon>Asteraceae</taxon>
        <taxon>Asteroideae</taxon>
        <taxon>Anthemideae</taxon>
        <taxon>Anthemidinae</taxon>
        <taxon>Tanacetum</taxon>
    </lineage>
</organism>
<feature type="non-terminal residue" evidence="1">
    <location>
        <position position="1"/>
    </location>
</feature>
<gene>
    <name evidence="1" type="ORF">Tci_493731</name>
</gene>
<reference evidence="1" key="1">
    <citation type="journal article" date="2019" name="Sci. Rep.">
        <title>Draft genome of Tanacetum cinerariifolium, the natural source of mosquito coil.</title>
        <authorList>
            <person name="Yamashiro T."/>
            <person name="Shiraishi A."/>
            <person name="Satake H."/>
            <person name="Nakayama K."/>
        </authorList>
    </citation>
    <scope>NUCLEOTIDE SEQUENCE</scope>
</reference>
<accession>A0A699I799</accession>
<sequence>GQPNGPITASPEVPLFTSKEFVAEYHSITTSVQLIENVGDGDPLIILKELAAVKQRMNAIERFIKSKNDNLSEDSVANQSVKKEIKSSDGKANNVISNGLIGETSCQNLVKKQLQSRDICIQSITNQIVQHPLESPKGKSSESEIINVLTGQVSCDKNIGGFYECESLKLYYTDPKEYPSSSMT</sequence>
<comment type="caution">
    <text evidence="1">The sequence shown here is derived from an EMBL/GenBank/DDBJ whole genome shotgun (WGS) entry which is preliminary data.</text>
</comment>